<dbReference type="InterPro" id="IPR003598">
    <property type="entry name" value="Ig_sub2"/>
</dbReference>
<accession>A0A336L3L2</accession>
<dbReference type="AlphaFoldDB" id="A0A336L3L2"/>
<dbReference type="PROSITE" id="PS50853">
    <property type="entry name" value="FN3"/>
    <property type="match status" value="1"/>
</dbReference>
<feature type="domain" description="Ig-like" evidence="5">
    <location>
        <begin position="1"/>
        <end position="109"/>
    </location>
</feature>
<evidence type="ECO:0000259" key="6">
    <source>
        <dbReference type="PROSITE" id="PS50853"/>
    </source>
</evidence>
<dbReference type="InterPro" id="IPR036116">
    <property type="entry name" value="FN3_sf"/>
</dbReference>
<evidence type="ECO:0000256" key="2">
    <source>
        <dbReference type="ARBA" id="ARBA00023157"/>
    </source>
</evidence>
<evidence type="ECO:0000313" key="8">
    <source>
        <dbReference type="EMBL" id="SSX31554.1"/>
    </source>
</evidence>
<gene>
    <name evidence="7" type="primary">CSON003813</name>
</gene>
<dbReference type="PANTHER" id="PTHR44170:SF6">
    <property type="entry name" value="CONTACTIN"/>
    <property type="match status" value="1"/>
</dbReference>
<proteinExistence type="predicted"/>
<dbReference type="EMBL" id="UFQT01001733">
    <property type="protein sequence ID" value="SSX31554.1"/>
    <property type="molecule type" value="Genomic_DNA"/>
</dbReference>
<dbReference type="InterPro" id="IPR003599">
    <property type="entry name" value="Ig_sub"/>
</dbReference>
<dbReference type="CDD" id="cd00063">
    <property type="entry name" value="FN3"/>
    <property type="match status" value="1"/>
</dbReference>
<dbReference type="SUPFAM" id="SSF49265">
    <property type="entry name" value="Fibronectin type III"/>
    <property type="match status" value="1"/>
</dbReference>
<protein>
    <submittedName>
        <fullName evidence="7">CSON003813 protein</fullName>
    </submittedName>
</protein>
<keyword evidence="1" id="KW-0677">Repeat</keyword>
<dbReference type="PANTHER" id="PTHR44170">
    <property type="entry name" value="PROTEIN SIDEKICK"/>
    <property type="match status" value="1"/>
</dbReference>
<dbReference type="Gene3D" id="2.60.40.10">
    <property type="entry name" value="Immunoglobulins"/>
    <property type="match status" value="2"/>
</dbReference>
<dbReference type="PROSITE" id="PS50835">
    <property type="entry name" value="IG_LIKE"/>
    <property type="match status" value="1"/>
</dbReference>
<feature type="compositionally biased region" description="Basic residues" evidence="3">
    <location>
        <begin position="292"/>
        <end position="302"/>
    </location>
</feature>
<dbReference type="InterPro" id="IPR013783">
    <property type="entry name" value="Ig-like_fold"/>
</dbReference>
<dbReference type="GO" id="GO:0098609">
    <property type="term" value="P:cell-cell adhesion"/>
    <property type="evidence" value="ECO:0007669"/>
    <property type="project" value="TreeGrafter"/>
</dbReference>
<feature type="signal peptide" evidence="4">
    <location>
        <begin position="1"/>
        <end position="25"/>
    </location>
</feature>
<reference evidence="8" key="2">
    <citation type="submission" date="2018-07" db="EMBL/GenBank/DDBJ databases">
        <authorList>
            <person name="Quirk P.G."/>
            <person name="Krulwich T.A."/>
        </authorList>
    </citation>
    <scope>NUCLEOTIDE SEQUENCE</scope>
</reference>
<organism evidence="7">
    <name type="scientific">Culicoides sonorensis</name>
    <name type="common">Biting midge</name>
    <dbReference type="NCBI Taxonomy" id="179676"/>
    <lineage>
        <taxon>Eukaryota</taxon>
        <taxon>Metazoa</taxon>
        <taxon>Ecdysozoa</taxon>
        <taxon>Arthropoda</taxon>
        <taxon>Hexapoda</taxon>
        <taxon>Insecta</taxon>
        <taxon>Pterygota</taxon>
        <taxon>Neoptera</taxon>
        <taxon>Endopterygota</taxon>
        <taxon>Diptera</taxon>
        <taxon>Nematocera</taxon>
        <taxon>Chironomoidea</taxon>
        <taxon>Ceratopogonidae</taxon>
        <taxon>Ceratopogoninae</taxon>
        <taxon>Culicoides</taxon>
        <taxon>Monoculicoides</taxon>
    </lineage>
</organism>
<reference evidence="7" key="1">
    <citation type="submission" date="2018-04" db="EMBL/GenBank/DDBJ databases">
        <authorList>
            <person name="Go L.Y."/>
            <person name="Mitchell J.A."/>
        </authorList>
    </citation>
    <scope>NUCLEOTIDE SEQUENCE</scope>
    <source>
        <tissue evidence="7">Whole organism</tissue>
    </source>
</reference>
<evidence type="ECO:0000256" key="3">
    <source>
        <dbReference type="SAM" id="MobiDB-lite"/>
    </source>
</evidence>
<keyword evidence="4" id="KW-0732">Signal</keyword>
<dbReference type="SUPFAM" id="SSF48726">
    <property type="entry name" value="Immunoglobulin"/>
    <property type="match status" value="1"/>
</dbReference>
<dbReference type="Pfam" id="PF13927">
    <property type="entry name" value="Ig_3"/>
    <property type="match status" value="1"/>
</dbReference>
<dbReference type="SMART" id="SM00408">
    <property type="entry name" value="IGc2"/>
    <property type="match status" value="1"/>
</dbReference>
<dbReference type="InterPro" id="IPR003961">
    <property type="entry name" value="FN3_dom"/>
</dbReference>
<feature type="domain" description="Fibronectin type-III" evidence="6">
    <location>
        <begin position="138"/>
        <end position="242"/>
    </location>
</feature>
<keyword evidence="2" id="KW-1015">Disulfide bond</keyword>
<evidence type="ECO:0000256" key="4">
    <source>
        <dbReference type="SAM" id="SignalP"/>
    </source>
</evidence>
<dbReference type="GO" id="GO:0016020">
    <property type="term" value="C:membrane"/>
    <property type="evidence" value="ECO:0007669"/>
    <property type="project" value="UniProtKB-SubCell"/>
</dbReference>
<feature type="region of interest" description="Disordered" evidence="3">
    <location>
        <begin position="282"/>
        <end position="310"/>
    </location>
</feature>
<dbReference type="EMBL" id="UFQS01001733">
    <property type="protein sequence ID" value="SSX12065.1"/>
    <property type="molecule type" value="Genomic_DNA"/>
</dbReference>
<dbReference type="VEuPathDB" id="VectorBase:CSON003813"/>
<dbReference type="SMART" id="SM00409">
    <property type="entry name" value="IG"/>
    <property type="match status" value="2"/>
</dbReference>
<evidence type="ECO:0000256" key="1">
    <source>
        <dbReference type="ARBA" id="ARBA00022737"/>
    </source>
</evidence>
<dbReference type="InterPro" id="IPR036179">
    <property type="entry name" value="Ig-like_dom_sf"/>
</dbReference>
<dbReference type="InterPro" id="IPR007110">
    <property type="entry name" value="Ig-like_dom"/>
</dbReference>
<evidence type="ECO:0000313" key="7">
    <source>
        <dbReference type="EMBL" id="SSX12065.1"/>
    </source>
</evidence>
<evidence type="ECO:0000259" key="5">
    <source>
        <dbReference type="PROSITE" id="PS50835"/>
    </source>
</evidence>
<name>A0A336L3L2_CULSO</name>
<sequence length="336" mass="37977">MLLNNRNVVLESMFSFVVFCIVSSSQQQQQRDFNNNNRYYVVDEGQNLTLPCTSENGPVMWVREGKKEEGIQEVLPNGSLQLINLSVNDAGTYTCSAVVSGLYETVNVGVEDNSVHNENFTQETVIELARIDVNVRTVPGLVATFKCRATTIIAVIIWEVWPNRTGGYPILDFTAEMRRMPDYGENETEWTLLDPHHISPNARQLEIFHLSPNTTYEFRIWGNNKLGAGEKALITATTVPKTEEKGFCDSDDQQQQVKTVAPTVIRSPSPITTQTYYAPQSNGAIGGGLTVRNHHHHHHHHHHDETDDIFNDNDEEPMTFSRKMSIFFTGNTIKRI</sequence>
<feature type="chain" id="PRO_5036062133" evidence="4">
    <location>
        <begin position="26"/>
        <end position="336"/>
    </location>
</feature>